<name>A0A178MCR1_9PROT</name>
<evidence type="ECO:0000313" key="3">
    <source>
        <dbReference type="Proteomes" id="UP000078428"/>
    </source>
</evidence>
<protein>
    <submittedName>
        <fullName evidence="2">Uncharacterized protein</fullName>
    </submittedName>
</protein>
<dbReference type="EMBL" id="LWQT01000088">
    <property type="protein sequence ID" value="OAN46590.1"/>
    <property type="molecule type" value="Genomic_DNA"/>
</dbReference>
<accession>A0A178MCR1</accession>
<proteinExistence type="predicted"/>
<reference evidence="2 3" key="1">
    <citation type="submission" date="2016-04" db="EMBL/GenBank/DDBJ databases">
        <title>Draft genome sequence of freshwater magnetotactic bacteria Magnetospirillum marisnigri SP-1 and Magnetospirillum moscoviense BB-1.</title>
        <authorList>
            <person name="Koziaeva V."/>
            <person name="Dziuba M.V."/>
            <person name="Ivanov T.M."/>
            <person name="Kuznetsov B."/>
            <person name="Grouzdev D.S."/>
        </authorList>
    </citation>
    <scope>NUCLEOTIDE SEQUENCE [LARGE SCALE GENOMIC DNA]</scope>
    <source>
        <strain evidence="2 3">SP-1</strain>
    </source>
</reference>
<sequence length="144" mass="15307">MAALAACSNANEETLGRLQPGRTTVEAAVAALGSPDRDEALADGSRMLTYTDVIALPRPATFAPGLVYAWGGWKVTNNEAGLMFGPDGLLRFWSWSTNRNPSIKVVGRDVVPHPGLDPEHDPKNQDPHPENGTGASRSYGNPAN</sequence>
<feature type="region of interest" description="Disordered" evidence="1">
    <location>
        <begin position="106"/>
        <end position="144"/>
    </location>
</feature>
<gene>
    <name evidence="2" type="ORF">A6A04_05610</name>
</gene>
<dbReference type="Proteomes" id="UP000078428">
    <property type="component" value="Unassembled WGS sequence"/>
</dbReference>
<organism evidence="2 3">
    <name type="scientific">Paramagnetospirillum marisnigri</name>
    <dbReference type="NCBI Taxonomy" id="1285242"/>
    <lineage>
        <taxon>Bacteria</taxon>
        <taxon>Pseudomonadati</taxon>
        <taxon>Pseudomonadota</taxon>
        <taxon>Alphaproteobacteria</taxon>
        <taxon>Rhodospirillales</taxon>
        <taxon>Magnetospirillaceae</taxon>
        <taxon>Paramagnetospirillum</taxon>
    </lineage>
</organism>
<feature type="compositionally biased region" description="Basic and acidic residues" evidence="1">
    <location>
        <begin position="106"/>
        <end position="129"/>
    </location>
</feature>
<comment type="caution">
    <text evidence="2">The sequence shown here is derived from an EMBL/GenBank/DDBJ whole genome shotgun (WGS) entry which is preliminary data.</text>
</comment>
<keyword evidence="3" id="KW-1185">Reference proteome</keyword>
<dbReference type="STRING" id="1285242.A6A04_05610"/>
<dbReference type="OrthoDB" id="7355751at2"/>
<feature type="compositionally biased region" description="Polar residues" evidence="1">
    <location>
        <begin position="133"/>
        <end position="144"/>
    </location>
</feature>
<dbReference type="AlphaFoldDB" id="A0A178MCR1"/>
<evidence type="ECO:0000256" key="1">
    <source>
        <dbReference type="SAM" id="MobiDB-lite"/>
    </source>
</evidence>
<evidence type="ECO:0000313" key="2">
    <source>
        <dbReference type="EMBL" id="OAN46590.1"/>
    </source>
</evidence>